<feature type="non-terminal residue" evidence="1">
    <location>
        <position position="89"/>
    </location>
</feature>
<evidence type="ECO:0000313" key="2">
    <source>
        <dbReference type="Proteomes" id="UP000184278"/>
    </source>
</evidence>
<reference evidence="2" key="1">
    <citation type="submission" date="2016-11" db="EMBL/GenBank/DDBJ databases">
        <authorList>
            <person name="Varghese N."/>
            <person name="Submissions S."/>
        </authorList>
    </citation>
    <scope>NUCLEOTIDE SEQUENCE [LARGE SCALE GENOMIC DNA]</scope>
    <source>
        <strain evidence="2">DSM 3071</strain>
    </source>
</reference>
<dbReference type="EMBL" id="FQXK01000033">
    <property type="protein sequence ID" value="SHI55142.1"/>
    <property type="molecule type" value="Genomic_DNA"/>
</dbReference>
<name>A0A1M6C2G5_BUTFI</name>
<organism evidence="1 2">
    <name type="scientific">Butyrivibrio fibrisolvens DSM 3071</name>
    <dbReference type="NCBI Taxonomy" id="1121131"/>
    <lineage>
        <taxon>Bacteria</taxon>
        <taxon>Bacillati</taxon>
        <taxon>Bacillota</taxon>
        <taxon>Clostridia</taxon>
        <taxon>Lachnospirales</taxon>
        <taxon>Lachnospiraceae</taxon>
        <taxon>Butyrivibrio</taxon>
    </lineage>
</organism>
<gene>
    <name evidence="1" type="ORF">SAMN02745229_03256</name>
</gene>
<accession>A0A1M6C2G5</accession>
<sequence>MGRIKWNLDLLEEVKKQHDEAMTATEQVINNGKSDLSSLTEDVWEGEDGDMARDQLHDLLNKEMVETWKELDACNEAIQKAQKTAYESK</sequence>
<dbReference type="SUPFAM" id="SSF140453">
    <property type="entry name" value="EsxAB dimer-like"/>
    <property type="match status" value="1"/>
</dbReference>
<dbReference type="Proteomes" id="UP000184278">
    <property type="component" value="Unassembled WGS sequence"/>
</dbReference>
<proteinExistence type="predicted"/>
<dbReference type="AlphaFoldDB" id="A0A1M6C2G5"/>
<dbReference type="InterPro" id="IPR036689">
    <property type="entry name" value="ESAT-6-like_sf"/>
</dbReference>
<protein>
    <submittedName>
        <fullName evidence="1">Uncharacterized protein</fullName>
    </submittedName>
</protein>
<evidence type="ECO:0000313" key="1">
    <source>
        <dbReference type="EMBL" id="SHI55142.1"/>
    </source>
</evidence>
<keyword evidence="2" id="KW-1185">Reference proteome</keyword>
<dbReference type="RefSeq" id="WP_139263820.1">
    <property type="nucleotide sequence ID" value="NZ_FQXK01000033.1"/>
</dbReference>